<evidence type="ECO:0000259" key="2">
    <source>
        <dbReference type="Pfam" id="PF02195"/>
    </source>
</evidence>
<evidence type="ECO:0000313" key="3">
    <source>
        <dbReference type="EMBL" id="MBW4565161.1"/>
    </source>
</evidence>
<evidence type="ECO:0000256" key="1">
    <source>
        <dbReference type="SAM" id="MobiDB-lite"/>
    </source>
</evidence>
<comment type="caution">
    <text evidence="3">The sequence shown here is derived from an EMBL/GenBank/DDBJ whole genome shotgun (WGS) entry which is preliminary data.</text>
</comment>
<dbReference type="Gene3D" id="3.90.1530.30">
    <property type="match status" value="1"/>
</dbReference>
<name>A0A951Q5Z8_9NOST</name>
<dbReference type="Proteomes" id="UP000715781">
    <property type="component" value="Unassembled WGS sequence"/>
</dbReference>
<dbReference type="AlphaFoldDB" id="A0A951Q5Z8"/>
<gene>
    <name evidence="3" type="ORF">KME32_29505</name>
</gene>
<protein>
    <recommendedName>
        <fullName evidence="2">ParB-like N-terminal domain-containing protein</fullName>
    </recommendedName>
</protein>
<dbReference type="EMBL" id="JAHHHN010000031">
    <property type="protein sequence ID" value="MBW4565161.1"/>
    <property type="molecule type" value="Genomic_DNA"/>
</dbReference>
<accession>A0A951Q5Z8</accession>
<dbReference type="Pfam" id="PF02195">
    <property type="entry name" value="ParB_N"/>
    <property type="match status" value="1"/>
</dbReference>
<reference evidence="3" key="1">
    <citation type="submission" date="2021-05" db="EMBL/GenBank/DDBJ databases">
        <authorList>
            <person name="Pietrasiak N."/>
            <person name="Ward R."/>
            <person name="Stajich J.E."/>
            <person name="Kurbessoian T."/>
        </authorList>
    </citation>
    <scope>NUCLEOTIDE SEQUENCE</scope>
    <source>
        <strain evidence="3">JT2-VF2</strain>
    </source>
</reference>
<feature type="compositionally biased region" description="Basic and acidic residues" evidence="1">
    <location>
        <begin position="26"/>
        <end position="40"/>
    </location>
</feature>
<reference evidence="3" key="2">
    <citation type="journal article" date="2022" name="Microbiol. Resour. Announc.">
        <title>Metagenome Sequencing to Explore Phylogenomics of Terrestrial Cyanobacteria.</title>
        <authorList>
            <person name="Ward R.D."/>
            <person name="Stajich J.E."/>
            <person name="Johansen J.R."/>
            <person name="Huntemann M."/>
            <person name="Clum A."/>
            <person name="Foster B."/>
            <person name="Foster B."/>
            <person name="Roux S."/>
            <person name="Palaniappan K."/>
            <person name="Varghese N."/>
            <person name="Mukherjee S."/>
            <person name="Reddy T.B.K."/>
            <person name="Daum C."/>
            <person name="Copeland A."/>
            <person name="Chen I.A."/>
            <person name="Ivanova N.N."/>
            <person name="Kyrpides N.C."/>
            <person name="Shapiro N."/>
            <person name="Eloe-Fadrosh E.A."/>
            <person name="Pietrasiak N."/>
        </authorList>
    </citation>
    <scope>NUCLEOTIDE SEQUENCE</scope>
    <source>
        <strain evidence="3">JT2-VF2</strain>
    </source>
</reference>
<feature type="region of interest" description="Disordered" evidence="1">
    <location>
        <begin position="19"/>
        <end position="40"/>
    </location>
</feature>
<feature type="domain" description="ParB-like N-terminal" evidence="2">
    <location>
        <begin position="41"/>
        <end position="103"/>
    </location>
</feature>
<dbReference type="SUPFAM" id="SSF110849">
    <property type="entry name" value="ParB/Sulfiredoxin"/>
    <property type="match status" value="1"/>
</dbReference>
<sequence>MYNDELEARNLSLEQLFLDPNNPRFSSERDKPTSENKIPDQKIQERTLKKMIESFGVKEVRDSILRNGFLPMDRIVVRPINGHGDKYVVVEGNRRLSALKDLHRLIEDGEISEEGIDEEYLNRLQSSTQEVEVLLYKGNSNDISWRLQGIRHISGIKEWSPAQQAILVARLVDEGKSFTEVSKKIARS</sequence>
<evidence type="ECO:0000313" key="4">
    <source>
        <dbReference type="Proteomes" id="UP000715781"/>
    </source>
</evidence>
<dbReference type="InterPro" id="IPR003115">
    <property type="entry name" value="ParB_N"/>
</dbReference>
<organism evidence="3 4">
    <name type="scientific">Mojavia pulchra JT2-VF2</name>
    <dbReference type="NCBI Taxonomy" id="287848"/>
    <lineage>
        <taxon>Bacteria</taxon>
        <taxon>Bacillati</taxon>
        <taxon>Cyanobacteriota</taxon>
        <taxon>Cyanophyceae</taxon>
        <taxon>Nostocales</taxon>
        <taxon>Nostocaceae</taxon>
    </lineage>
</organism>
<proteinExistence type="predicted"/>
<dbReference type="InterPro" id="IPR036086">
    <property type="entry name" value="ParB/Sulfiredoxin_sf"/>
</dbReference>